<evidence type="ECO:0000313" key="20">
    <source>
        <dbReference type="Proteomes" id="UP000295472"/>
    </source>
</evidence>
<feature type="transmembrane region" description="Helical" evidence="7">
    <location>
        <begin position="138"/>
        <end position="163"/>
    </location>
</feature>
<evidence type="ECO:0000256" key="6">
    <source>
        <dbReference type="ARBA" id="ARBA00023136"/>
    </source>
</evidence>
<name>A0A1G6QE70_9FIRM</name>
<reference evidence="14 21" key="4">
    <citation type="submission" date="2019-03" db="EMBL/GenBank/DDBJ databases">
        <title>Deep subsurface shale carbon reservoir microbial communities from Ohio and West Virginia, USA.</title>
        <authorList>
            <person name="Wrighton K."/>
        </authorList>
    </citation>
    <scope>NUCLEOTIDE SEQUENCE [LARGE SCALE GENOMIC DNA]</scope>
    <source>
        <strain evidence="14 21">UTICA-S4D12</strain>
    </source>
</reference>
<feature type="transmembrane region" description="Helical" evidence="7">
    <location>
        <begin position="211"/>
        <end position="230"/>
    </location>
</feature>
<evidence type="ECO:0000313" key="9">
    <source>
        <dbReference type="EMBL" id="PXV67929.1"/>
    </source>
</evidence>
<evidence type="ECO:0000313" key="22">
    <source>
        <dbReference type="Proteomes" id="UP000324896"/>
    </source>
</evidence>
<dbReference type="Proteomes" id="UP000324896">
    <property type="component" value="Unassembled WGS sequence"/>
</dbReference>
<evidence type="ECO:0000313" key="17">
    <source>
        <dbReference type="Proteomes" id="UP000198945"/>
    </source>
</evidence>
<evidence type="ECO:0000313" key="19">
    <source>
        <dbReference type="Proteomes" id="UP000247389"/>
    </source>
</evidence>
<evidence type="ECO:0000256" key="3">
    <source>
        <dbReference type="ARBA" id="ARBA00022475"/>
    </source>
</evidence>
<dbReference type="Proteomes" id="UP000295758">
    <property type="component" value="Unassembled WGS sequence"/>
</dbReference>
<dbReference type="GeneID" id="57012828"/>
<dbReference type="EMBL" id="FNEH01000009">
    <property type="protein sequence ID" value="SDI58755.1"/>
    <property type="molecule type" value="Genomic_DNA"/>
</dbReference>
<evidence type="ECO:0000256" key="5">
    <source>
        <dbReference type="ARBA" id="ARBA00022989"/>
    </source>
</evidence>
<dbReference type="GO" id="GO:0005886">
    <property type="term" value="C:plasma membrane"/>
    <property type="evidence" value="ECO:0007669"/>
    <property type="project" value="UniProtKB-SubCell"/>
</dbReference>
<evidence type="ECO:0000256" key="2">
    <source>
        <dbReference type="ARBA" id="ARBA00022448"/>
    </source>
</evidence>
<dbReference type="PROSITE" id="PS50928">
    <property type="entry name" value="ABC_TM1"/>
    <property type="match status" value="1"/>
</dbReference>
<dbReference type="PANTHER" id="PTHR43163">
    <property type="entry name" value="DIPEPTIDE TRANSPORT SYSTEM PERMEASE PROTEIN DPPB-RELATED"/>
    <property type="match status" value="1"/>
</dbReference>
<feature type="transmembrane region" description="Helical" evidence="7">
    <location>
        <begin position="105"/>
        <end position="126"/>
    </location>
</feature>
<evidence type="ECO:0000313" key="13">
    <source>
        <dbReference type="EMBL" id="SES89448.1"/>
    </source>
</evidence>
<reference evidence="9 19" key="3">
    <citation type="submission" date="2018-04" db="EMBL/GenBank/DDBJ databases">
        <title>Subsurface microbial communities from deep shales in Ohio and West Virginia, USA.</title>
        <authorList>
            <person name="Wrighton K."/>
        </authorList>
    </citation>
    <scope>NUCLEOTIDE SEQUENCE [LARGE SCALE GENOMIC DNA]</scope>
    <source>
        <strain evidence="15 20">DSMZ 11287</strain>
        <strain evidence="9 19">MSL28</strain>
    </source>
</reference>
<sequence length="344" mass="38095">MIAYIARRLLILPIILFGVSMLIFSMIMMLGPYQRLSTYINDPAQLKGAEDIDQLVSKYGLNDPWYEQYGRWIGGVLKGDFGWSESAGAPVTKAIADRFPATLELALLSLVPVIFGGIILGVLSAVHHNKALDHTIRIFAVIGWSFPSFVFGLIVLMIFYGVLGWLPPGRLSNWATEIVRSADFVSYTGMYILDGILNFNFSIVLDAIRHLIAPVITISILWWAFILRITRSNMLETLKKDYIRTARAKGLADNIVVYKHAVRNALIPVVTVAGQMVLGLAGGLVIVESIFNIRGLGQFMANAAQQLDYPGVLGGALYFGFLLILINLFVDVSYAVIDPRIRLE</sequence>
<evidence type="ECO:0000313" key="11">
    <source>
        <dbReference type="EMBL" id="SDF34799.1"/>
    </source>
</evidence>
<keyword evidence="2 7" id="KW-0813">Transport</keyword>
<organism evidence="10 22">
    <name type="scientific">Halanaerobium congolense</name>
    <dbReference type="NCBI Taxonomy" id="54121"/>
    <lineage>
        <taxon>Bacteria</taxon>
        <taxon>Bacillati</taxon>
        <taxon>Bacillota</taxon>
        <taxon>Clostridia</taxon>
        <taxon>Halanaerobiales</taxon>
        <taxon>Halanaerobiaceae</taxon>
        <taxon>Halanaerobium</taxon>
    </lineage>
</organism>
<evidence type="ECO:0000313" key="15">
    <source>
        <dbReference type="EMBL" id="TDX43597.1"/>
    </source>
</evidence>
<evidence type="ECO:0000259" key="8">
    <source>
        <dbReference type="PROSITE" id="PS50928"/>
    </source>
</evidence>
<dbReference type="InterPro" id="IPR035906">
    <property type="entry name" value="MetI-like_sf"/>
</dbReference>
<dbReference type="EMBL" id="QICM01000006">
    <property type="protein sequence ID" value="PXV67929.1"/>
    <property type="molecule type" value="Genomic_DNA"/>
</dbReference>
<reference evidence="12 17" key="1">
    <citation type="submission" date="2016-10" db="EMBL/GenBank/DDBJ databases">
        <authorList>
            <person name="de Groot N.N."/>
        </authorList>
    </citation>
    <scope>NUCLEOTIDE SEQUENCE [LARGE SCALE GENOMIC DNA]</scope>
    <source>
        <strain evidence="12 17">WG7</strain>
    </source>
</reference>
<feature type="transmembrane region" description="Helical" evidence="7">
    <location>
        <begin position="9"/>
        <end position="30"/>
    </location>
</feature>
<evidence type="ECO:0000313" key="14">
    <source>
        <dbReference type="EMBL" id="TDS35291.1"/>
    </source>
</evidence>
<dbReference type="EMBL" id="FNBJ01000010">
    <property type="protein sequence ID" value="SDF34799.1"/>
    <property type="molecule type" value="Genomic_DNA"/>
</dbReference>
<dbReference type="Gene3D" id="1.10.3720.10">
    <property type="entry name" value="MetI-like"/>
    <property type="match status" value="1"/>
</dbReference>
<evidence type="ECO:0000313" key="10">
    <source>
        <dbReference type="EMBL" id="SDC89977.1"/>
    </source>
</evidence>
<evidence type="ECO:0000313" key="18">
    <source>
        <dbReference type="Proteomes" id="UP000199519"/>
    </source>
</evidence>
<dbReference type="SUPFAM" id="SSF161098">
    <property type="entry name" value="MetI-like"/>
    <property type="match status" value="1"/>
</dbReference>
<dbReference type="Proteomes" id="UP000199519">
    <property type="component" value="Unassembled WGS sequence"/>
</dbReference>
<dbReference type="AlphaFoldDB" id="A0A1G6QE70"/>
<keyword evidence="4 7" id="KW-0812">Transmembrane</keyword>
<reference evidence="16 18" key="2">
    <citation type="submission" date="2016-10" db="EMBL/GenBank/DDBJ databases">
        <authorList>
            <person name="Varghese N."/>
            <person name="Submissions S."/>
        </authorList>
    </citation>
    <scope>NUCLEOTIDE SEQUENCE [LARGE SCALE GENOMIC DNA]</scope>
    <source>
        <strain evidence="10 22">WG10</strain>
        <strain evidence="11 18">WG2</strain>
        <strain evidence="13 16">WG5</strain>
    </source>
</reference>
<evidence type="ECO:0000256" key="4">
    <source>
        <dbReference type="ARBA" id="ARBA00022692"/>
    </source>
</evidence>
<protein>
    <submittedName>
        <fullName evidence="10">Peptide/nickel transport system permease protein</fullName>
    </submittedName>
</protein>
<keyword evidence="6 7" id="KW-0472">Membrane</keyword>
<feature type="transmembrane region" description="Helical" evidence="7">
    <location>
        <begin position="265"/>
        <end position="287"/>
    </location>
</feature>
<dbReference type="Proteomes" id="UP000198612">
    <property type="component" value="Unassembled WGS sequence"/>
</dbReference>
<keyword evidence="3" id="KW-1003">Cell membrane</keyword>
<gene>
    <name evidence="14" type="ORF">BY453_1015</name>
    <name evidence="15" type="ORF">C7954_11643</name>
    <name evidence="9" type="ORF">C8C78_10655</name>
    <name evidence="10" type="ORF">SAMN04488597_11743</name>
    <name evidence="11" type="ORF">SAMN04488598_11044</name>
    <name evidence="13" type="ORF">SAMN04515652_11045</name>
    <name evidence="12" type="ORF">SAMN04515654_10940</name>
</gene>
<dbReference type="Pfam" id="PF00528">
    <property type="entry name" value="BPD_transp_1"/>
    <property type="match status" value="1"/>
</dbReference>
<feature type="domain" description="ABC transmembrane type-1" evidence="8">
    <location>
        <begin position="99"/>
        <end position="334"/>
    </location>
</feature>
<dbReference type="PANTHER" id="PTHR43163:SF6">
    <property type="entry name" value="DIPEPTIDE TRANSPORT SYSTEM PERMEASE PROTEIN DPPB-RELATED"/>
    <property type="match status" value="1"/>
</dbReference>
<dbReference type="STRING" id="54121.SAMN04515653_11240"/>
<proteinExistence type="inferred from homology"/>
<evidence type="ECO:0000313" key="12">
    <source>
        <dbReference type="EMBL" id="SDI58755.1"/>
    </source>
</evidence>
<dbReference type="OrthoDB" id="9806409at2"/>
<dbReference type="InterPro" id="IPR000515">
    <property type="entry name" value="MetI-like"/>
</dbReference>
<dbReference type="Proteomes" id="UP000295472">
    <property type="component" value="Unassembled WGS sequence"/>
</dbReference>
<evidence type="ECO:0000256" key="7">
    <source>
        <dbReference type="RuleBase" id="RU363032"/>
    </source>
</evidence>
<accession>A0A1G6QE70</accession>
<feature type="transmembrane region" description="Helical" evidence="7">
    <location>
        <begin position="316"/>
        <end position="337"/>
    </location>
</feature>
<dbReference type="RefSeq" id="WP_073157871.1">
    <property type="nucleotide sequence ID" value="NZ_FMYT01000017.1"/>
</dbReference>
<comment type="subcellular location">
    <subcellularLocation>
        <location evidence="1 7">Cell membrane</location>
        <topology evidence="1 7">Multi-pass membrane protein</topology>
    </subcellularLocation>
</comment>
<evidence type="ECO:0000313" key="21">
    <source>
        <dbReference type="Proteomes" id="UP000295758"/>
    </source>
</evidence>
<dbReference type="GO" id="GO:0071916">
    <property type="term" value="F:dipeptide transmembrane transporter activity"/>
    <property type="evidence" value="ECO:0007669"/>
    <property type="project" value="TreeGrafter"/>
</dbReference>
<evidence type="ECO:0000256" key="1">
    <source>
        <dbReference type="ARBA" id="ARBA00004651"/>
    </source>
</evidence>
<keyword evidence="5 7" id="KW-1133">Transmembrane helix</keyword>
<dbReference type="EMBL" id="SOEF01000016">
    <property type="protein sequence ID" value="TDX43597.1"/>
    <property type="molecule type" value="Genomic_DNA"/>
</dbReference>
<dbReference type="Proteomes" id="UP000247389">
    <property type="component" value="Unassembled WGS sequence"/>
</dbReference>
<dbReference type="EMBL" id="SOAA01000001">
    <property type="protein sequence ID" value="TDS35291.1"/>
    <property type="molecule type" value="Genomic_DNA"/>
</dbReference>
<evidence type="ECO:0000313" key="16">
    <source>
        <dbReference type="Proteomes" id="UP000198612"/>
    </source>
</evidence>
<dbReference type="EMBL" id="FOHG01000010">
    <property type="protein sequence ID" value="SES89448.1"/>
    <property type="molecule type" value="Genomic_DNA"/>
</dbReference>
<comment type="similarity">
    <text evidence="7">Belongs to the binding-protein-dependent transport system permease family.</text>
</comment>
<keyword evidence="18" id="KW-1185">Reference proteome</keyword>
<dbReference type="Proteomes" id="UP000198945">
    <property type="component" value="Unassembled WGS sequence"/>
</dbReference>
<dbReference type="CDD" id="cd06261">
    <property type="entry name" value="TM_PBP2"/>
    <property type="match status" value="1"/>
</dbReference>
<dbReference type="EMBL" id="FMYT01000017">
    <property type="protein sequence ID" value="SDC89977.1"/>
    <property type="molecule type" value="Genomic_DNA"/>
</dbReference>